<evidence type="ECO:0000313" key="1">
    <source>
        <dbReference type="EMBL" id="KAJ3501044.1"/>
    </source>
</evidence>
<comment type="caution">
    <text evidence="1">The sequence shown here is derived from an EMBL/GenBank/DDBJ whole genome shotgun (WGS) entry which is preliminary data.</text>
</comment>
<reference evidence="1" key="1">
    <citation type="submission" date="2022-07" db="EMBL/GenBank/DDBJ databases">
        <title>Genome Sequence of Agrocybe chaxingu.</title>
        <authorList>
            <person name="Buettner E."/>
        </authorList>
    </citation>
    <scope>NUCLEOTIDE SEQUENCE</scope>
    <source>
        <strain evidence="1">MP-N11</strain>
    </source>
</reference>
<sequence>MCLAEEERIVEDLRTCRALLNPVLVLGSIWRWPLTNPPTLQIQNELQHKRICLFRFKEDGALRYPCDQGHARTHHRSPRRRTGIASAPTIEPTLFIENELQQRSASSASKKTSIFDIPATKATHELTIARLAEELALHQAAFEEMWTPTPSVGAVSASEIAVPTAAPTTTSGFQAYEQADYAAAHPPRNNTYLVKQHSYITIASLF</sequence>
<gene>
    <name evidence="1" type="ORF">NLJ89_g9519</name>
</gene>
<name>A0A9W8MRR4_9AGAR</name>
<dbReference type="Proteomes" id="UP001148786">
    <property type="component" value="Unassembled WGS sequence"/>
</dbReference>
<dbReference type="EMBL" id="JANKHO010001500">
    <property type="protein sequence ID" value="KAJ3501044.1"/>
    <property type="molecule type" value="Genomic_DNA"/>
</dbReference>
<dbReference type="AlphaFoldDB" id="A0A9W8MRR4"/>
<proteinExistence type="predicted"/>
<organism evidence="1 2">
    <name type="scientific">Agrocybe chaxingu</name>
    <dbReference type="NCBI Taxonomy" id="84603"/>
    <lineage>
        <taxon>Eukaryota</taxon>
        <taxon>Fungi</taxon>
        <taxon>Dikarya</taxon>
        <taxon>Basidiomycota</taxon>
        <taxon>Agaricomycotina</taxon>
        <taxon>Agaricomycetes</taxon>
        <taxon>Agaricomycetidae</taxon>
        <taxon>Agaricales</taxon>
        <taxon>Agaricineae</taxon>
        <taxon>Strophariaceae</taxon>
        <taxon>Agrocybe</taxon>
    </lineage>
</organism>
<accession>A0A9W8MRR4</accession>
<keyword evidence="2" id="KW-1185">Reference proteome</keyword>
<evidence type="ECO:0000313" key="2">
    <source>
        <dbReference type="Proteomes" id="UP001148786"/>
    </source>
</evidence>
<protein>
    <submittedName>
        <fullName evidence="1">Uncharacterized protein</fullName>
    </submittedName>
</protein>